<protein>
    <submittedName>
        <fullName evidence="1">Uncharacterized protein</fullName>
    </submittedName>
</protein>
<keyword evidence="2" id="KW-1185">Reference proteome</keyword>
<name>A0ABS8TP05_DATST</name>
<dbReference type="Pfam" id="PF09713">
    <property type="entry name" value="A_thal_3526"/>
    <property type="match status" value="1"/>
</dbReference>
<dbReference type="NCBIfam" id="TIGR01589">
    <property type="entry name" value="A_thal_3526"/>
    <property type="match status" value="1"/>
</dbReference>
<evidence type="ECO:0000313" key="1">
    <source>
        <dbReference type="EMBL" id="MCD7472337.1"/>
    </source>
</evidence>
<proteinExistence type="predicted"/>
<evidence type="ECO:0000313" key="2">
    <source>
        <dbReference type="Proteomes" id="UP000823775"/>
    </source>
</evidence>
<dbReference type="PANTHER" id="PTHR31871">
    <property type="entry name" value="OS02G0137100 PROTEIN"/>
    <property type="match status" value="1"/>
</dbReference>
<dbReference type="InterPro" id="IPR006476">
    <property type="entry name" value="CHP01589_pln"/>
</dbReference>
<dbReference type="PANTHER" id="PTHR31871:SF46">
    <property type="entry name" value="ANGIOTENSIN-CONVERTING ENZYME 2"/>
    <property type="match status" value="1"/>
</dbReference>
<comment type="caution">
    <text evidence="1">The sequence shown here is derived from an EMBL/GenBank/DDBJ whole genome shotgun (WGS) entry which is preliminary data.</text>
</comment>
<reference evidence="1 2" key="1">
    <citation type="journal article" date="2021" name="BMC Genomics">
        <title>Datura genome reveals duplications of psychoactive alkaloid biosynthetic genes and high mutation rate following tissue culture.</title>
        <authorList>
            <person name="Rajewski A."/>
            <person name="Carter-House D."/>
            <person name="Stajich J."/>
            <person name="Litt A."/>
        </authorList>
    </citation>
    <scope>NUCLEOTIDE SEQUENCE [LARGE SCALE GENOMIC DNA]</scope>
    <source>
        <strain evidence="1">AR-01</strain>
    </source>
</reference>
<accession>A0ABS8TP05</accession>
<sequence length="279" mass="31058">MSSGGEFKKVTCEDIQLVQNLIERCLQLYMNRKEVVSTLLQQAKIEPDFTELVWQKLEEENKEFFRAYYVRLIIRDQIKRFNDFLKRQVESVPMYATGSIPMSNGSQVRPVLQTIDGNLPHVYTNGALSVQSYAQAAMDVSAQARRIDASPNNLLSQNANLGMMQGPNVGMINSAGYSGNSRFPYGGERIPLEARPGIGDPSISPFSNVESRVQPLNENHLGGDTSFFGFLGQIPRNFSLSDLTADFTNRSEILEGYSGSAFLATDTNNFLDPQGRGKH</sequence>
<dbReference type="EMBL" id="JACEIK010001813">
    <property type="protein sequence ID" value="MCD7472337.1"/>
    <property type="molecule type" value="Genomic_DNA"/>
</dbReference>
<gene>
    <name evidence="1" type="ORF">HAX54_013484</name>
</gene>
<organism evidence="1 2">
    <name type="scientific">Datura stramonium</name>
    <name type="common">Jimsonweed</name>
    <name type="synonym">Common thornapple</name>
    <dbReference type="NCBI Taxonomy" id="4076"/>
    <lineage>
        <taxon>Eukaryota</taxon>
        <taxon>Viridiplantae</taxon>
        <taxon>Streptophyta</taxon>
        <taxon>Embryophyta</taxon>
        <taxon>Tracheophyta</taxon>
        <taxon>Spermatophyta</taxon>
        <taxon>Magnoliopsida</taxon>
        <taxon>eudicotyledons</taxon>
        <taxon>Gunneridae</taxon>
        <taxon>Pentapetalae</taxon>
        <taxon>asterids</taxon>
        <taxon>lamiids</taxon>
        <taxon>Solanales</taxon>
        <taxon>Solanaceae</taxon>
        <taxon>Solanoideae</taxon>
        <taxon>Datureae</taxon>
        <taxon>Datura</taxon>
    </lineage>
</organism>
<dbReference type="Proteomes" id="UP000823775">
    <property type="component" value="Unassembled WGS sequence"/>
</dbReference>